<dbReference type="PROSITE" id="PS50011">
    <property type="entry name" value="PROTEIN_KINASE_DOM"/>
    <property type="match status" value="1"/>
</dbReference>
<dbReference type="InterPro" id="IPR011009">
    <property type="entry name" value="Kinase-like_dom_sf"/>
</dbReference>
<evidence type="ECO:0000313" key="2">
    <source>
        <dbReference type="EMBL" id="CEO54411.1"/>
    </source>
</evidence>
<sequence length="417" mass="48470">MLDHDDRLFAPSGDITPGGPSIWHVIDWDQRRLVSVVMDEDLDSEDPAFEHLLKYIDHLPPDVYSIHVTSDGDLISASADPKDDETRCVFRPPVESLQIPDGIEVVSRQDLEEVDRLGPNVDVVVRPQSAEPTKQLVFKYYFMFQSYSFIWHEMSLWMRLPKHPNIVPFDSVVVDEIEGRLVGFTSVFIPGGTLDENKTRCFKLKWLHQLMALVDELNLKYGVAHQDVAPRNLVIDEVSDSLMIFDFNFSARIGRGGYDEARDDVKGVIFTMYEIITRNDRHRRVRHEEQDVSIIEGEEWVKHPDVLLDHPVSEFRAVLAAWSEKRRAGTQITKNTEATDPLEWPPLLEPPLTERIWEISGHEHRRMKKLYHWRRNELLEKGQAVLDWQRCPSKEFQAWPLGRKIPQDKIKRPSTQK</sequence>
<dbReference type="GO" id="GO:0004672">
    <property type="term" value="F:protein kinase activity"/>
    <property type="evidence" value="ECO:0007669"/>
    <property type="project" value="InterPro"/>
</dbReference>
<dbReference type="AlphaFoldDB" id="A0A0B7KI98"/>
<reference evidence="2" key="1">
    <citation type="submission" date="2015-01" db="EMBL/GenBank/DDBJ databases">
        <authorList>
            <person name="Durling Mikael"/>
        </authorList>
    </citation>
    <scope>NUCLEOTIDE SEQUENCE</scope>
</reference>
<organism evidence="2">
    <name type="scientific">Bionectria ochroleuca</name>
    <name type="common">Gliocladium roseum</name>
    <dbReference type="NCBI Taxonomy" id="29856"/>
    <lineage>
        <taxon>Eukaryota</taxon>
        <taxon>Fungi</taxon>
        <taxon>Dikarya</taxon>
        <taxon>Ascomycota</taxon>
        <taxon>Pezizomycotina</taxon>
        <taxon>Sordariomycetes</taxon>
        <taxon>Hypocreomycetidae</taxon>
        <taxon>Hypocreales</taxon>
        <taxon>Bionectriaceae</taxon>
        <taxon>Clonostachys</taxon>
    </lineage>
</organism>
<protein>
    <recommendedName>
        <fullName evidence="1">Protein kinase domain-containing protein</fullName>
    </recommendedName>
</protein>
<dbReference type="SUPFAM" id="SSF56112">
    <property type="entry name" value="Protein kinase-like (PK-like)"/>
    <property type="match status" value="1"/>
</dbReference>
<proteinExistence type="predicted"/>
<evidence type="ECO:0000259" key="1">
    <source>
        <dbReference type="PROSITE" id="PS50011"/>
    </source>
</evidence>
<accession>A0A0B7KI98</accession>
<dbReference type="GO" id="GO:0005524">
    <property type="term" value="F:ATP binding"/>
    <property type="evidence" value="ECO:0007669"/>
    <property type="project" value="InterPro"/>
</dbReference>
<name>A0A0B7KI98_BIOOC</name>
<dbReference type="Gene3D" id="1.10.510.10">
    <property type="entry name" value="Transferase(Phosphotransferase) domain 1"/>
    <property type="match status" value="1"/>
</dbReference>
<dbReference type="EMBL" id="CDPU01000042">
    <property type="protein sequence ID" value="CEO54411.1"/>
    <property type="molecule type" value="Genomic_DNA"/>
</dbReference>
<gene>
    <name evidence="2" type="ORF">BN869_000010469_1</name>
</gene>
<feature type="domain" description="Protein kinase" evidence="1">
    <location>
        <begin position="111"/>
        <end position="417"/>
    </location>
</feature>
<dbReference type="InterPro" id="IPR000719">
    <property type="entry name" value="Prot_kinase_dom"/>
</dbReference>